<dbReference type="SUPFAM" id="SSF51905">
    <property type="entry name" value="FAD/NAD(P)-binding domain"/>
    <property type="match status" value="1"/>
</dbReference>
<dbReference type="InterPro" id="IPR036188">
    <property type="entry name" value="FAD/NAD-bd_sf"/>
</dbReference>
<accession>A0ABT8J0P7</accession>
<evidence type="ECO:0000256" key="5">
    <source>
        <dbReference type="ARBA" id="ARBA00023014"/>
    </source>
</evidence>
<evidence type="ECO:0000313" key="7">
    <source>
        <dbReference type="Proteomes" id="UP001174210"/>
    </source>
</evidence>
<evidence type="ECO:0000256" key="3">
    <source>
        <dbReference type="ARBA" id="ARBA00023002"/>
    </source>
</evidence>
<evidence type="ECO:0000256" key="1">
    <source>
        <dbReference type="ARBA" id="ARBA00022485"/>
    </source>
</evidence>
<keyword evidence="5" id="KW-0411">Iron-sulfur</keyword>
<evidence type="ECO:0000256" key="4">
    <source>
        <dbReference type="ARBA" id="ARBA00023004"/>
    </source>
</evidence>
<dbReference type="PANTHER" id="PTHR43498:SF1">
    <property type="entry name" value="COB--COM HETERODISULFIDE REDUCTASE IRON-SULFUR SUBUNIT A"/>
    <property type="match status" value="1"/>
</dbReference>
<dbReference type="Pfam" id="PF12831">
    <property type="entry name" value="FAD_oxidored"/>
    <property type="match status" value="1"/>
</dbReference>
<reference evidence="6" key="1">
    <citation type="submission" date="2023-03" db="EMBL/GenBank/DDBJ databases">
        <title>MT1 and MT2 Draft Genomes of Novel Species.</title>
        <authorList>
            <person name="Venkateswaran K."/>
        </authorList>
    </citation>
    <scope>NUCLEOTIDE SEQUENCE</scope>
    <source>
        <strain evidence="6">F6_8S_P_1A</strain>
    </source>
</reference>
<dbReference type="PANTHER" id="PTHR43498">
    <property type="entry name" value="FERREDOXIN:COB-COM HETERODISULFIDE REDUCTASE SUBUNIT A"/>
    <property type="match status" value="1"/>
</dbReference>
<dbReference type="Proteomes" id="UP001174210">
    <property type="component" value="Unassembled WGS sequence"/>
</dbReference>
<sequence>MTRSAEVVVYGATSAGVAAAVAAAEAGASTLLVEPGRHLGGMTSGGLGYTDVGDVRALGGAAARLRADIAEHYGVAPGRYAGPEPHVAEAIFRRWLEQAGVDVLFDAPLLGVETAEGRDGRELRAATVGGGERIEGALFVDAGYEGDLMAAAGVPYRVGREDRSQHGERFAGRQELLPGMHAMPPWVSPFAGDPTGRTEGPVLAQLHDRPLAALGEGDGGVMSYGYRVCLTTAADRIPFDRPEDYDEAYWELARRLFARDRREGVERTAGRMLGLEPNLPGGMADGNSLGPVSLSVLDGSAWEYPDATAERREQLRRHYLAHTRGFLYFLSHDPAVPASIRRELSRWGLPRGEFADTGHLPHQLYVREARRTVGERVLTEHDLLAGAVPADTVALGSYHIDIREVQRVWRWVYEHPEPIGTVFTEGYLSVPVPIYGIPYASLLPKRADAANLLVPVCLSASAVAFASVRMEPQYMMLGQAAGTAAAMAVSAGAAAHDVPIDRLREALRATGQVLTPA</sequence>
<keyword evidence="3" id="KW-0560">Oxidoreductase</keyword>
<dbReference type="Gene3D" id="3.50.50.60">
    <property type="entry name" value="FAD/NAD(P)-binding domain"/>
    <property type="match status" value="1"/>
</dbReference>
<gene>
    <name evidence="6" type="ORF">P5G59_11860</name>
</gene>
<dbReference type="RefSeq" id="WP_301219141.1">
    <property type="nucleotide sequence ID" value="NZ_JAROCB010000003.1"/>
</dbReference>
<dbReference type="InterPro" id="IPR039650">
    <property type="entry name" value="HdrA-like"/>
</dbReference>
<keyword evidence="4" id="KW-0408">Iron</keyword>
<comment type="caution">
    <text evidence="6">The sequence shown here is derived from an EMBL/GenBank/DDBJ whole genome shotgun (WGS) entry which is preliminary data.</text>
</comment>
<keyword evidence="1" id="KW-0004">4Fe-4S</keyword>
<organism evidence="6 7">
    <name type="scientific">Leifsonia virtsii</name>
    <dbReference type="NCBI Taxonomy" id="3035915"/>
    <lineage>
        <taxon>Bacteria</taxon>
        <taxon>Bacillati</taxon>
        <taxon>Actinomycetota</taxon>
        <taxon>Actinomycetes</taxon>
        <taxon>Micrococcales</taxon>
        <taxon>Microbacteriaceae</taxon>
        <taxon>Leifsonia</taxon>
    </lineage>
</organism>
<dbReference type="EMBL" id="JAROCB010000003">
    <property type="protein sequence ID" value="MDN4597839.1"/>
    <property type="molecule type" value="Genomic_DNA"/>
</dbReference>
<keyword evidence="7" id="KW-1185">Reference proteome</keyword>
<evidence type="ECO:0000313" key="6">
    <source>
        <dbReference type="EMBL" id="MDN4597839.1"/>
    </source>
</evidence>
<protein>
    <submittedName>
        <fullName evidence="6">FAD-dependent oxidoreductase</fullName>
    </submittedName>
</protein>
<name>A0ABT8J0P7_9MICO</name>
<keyword evidence="2" id="KW-0479">Metal-binding</keyword>
<evidence type="ECO:0000256" key="2">
    <source>
        <dbReference type="ARBA" id="ARBA00022723"/>
    </source>
</evidence>
<proteinExistence type="predicted"/>